<dbReference type="Proteomes" id="UP001157138">
    <property type="component" value="Unassembled WGS sequence"/>
</dbReference>
<feature type="domain" description="Pili assembly chaperone N-terminal" evidence="6">
    <location>
        <begin position="21"/>
        <end position="148"/>
    </location>
</feature>
<evidence type="ECO:0000256" key="3">
    <source>
        <dbReference type="ARBA" id="ARBA00022729"/>
    </source>
</evidence>
<dbReference type="InterPro" id="IPR013783">
    <property type="entry name" value="Ig-like_fold"/>
</dbReference>
<dbReference type="InterPro" id="IPR016147">
    <property type="entry name" value="Pili_assmbl_chaperone_N"/>
</dbReference>
<evidence type="ECO:0000259" key="6">
    <source>
        <dbReference type="Pfam" id="PF00345"/>
    </source>
</evidence>
<keyword evidence="3" id="KW-0732">Signal</keyword>
<keyword evidence="4" id="KW-0574">Periplasm</keyword>
<keyword evidence="8" id="KW-1185">Reference proteome</keyword>
<comment type="subcellular location">
    <subcellularLocation>
        <location evidence="1">Periplasm</location>
    </subcellularLocation>
</comment>
<dbReference type="PRINTS" id="PR00969">
    <property type="entry name" value="CHAPERONPILI"/>
</dbReference>
<dbReference type="EMBL" id="BSPW01000054">
    <property type="protein sequence ID" value="GLT18821.1"/>
    <property type="molecule type" value="Genomic_DNA"/>
</dbReference>
<comment type="caution">
    <text evidence="7">The sequence shown here is derived from an EMBL/GenBank/DDBJ whole genome shotgun (WGS) entry which is preliminary data.</text>
</comment>
<reference evidence="8" key="1">
    <citation type="journal article" date="2019" name="Int. J. Syst. Evol. Microbiol.">
        <title>The Global Catalogue of Microorganisms (GCM) 10K type strain sequencing project: providing services to taxonomists for standard genome sequencing and annotation.</title>
        <authorList>
            <consortium name="The Broad Institute Genomics Platform"/>
            <consortium name="The Broad Institute Genome Sequencing Center for Infectious Disease"/>
            <person name="Wu L."/>
            <person name="Ma J."/>
        </authorList>
    </citation>
    <scope>NUCLEOTIDE SEQUENCE [LARGE SCALE GENOMIC DNA]</scope>
    <source>
        <strain evidence="8">NBRC 108723</strain>
    </source>
</reference>
<name>A0ABQ6F1L7_9VIBR</name>
<dbReference type="InterPro" id="IPR036316">
    <property type="entry name" value="Pili_assmbl_chap_C_dom_sf"/>
</dbReference>
<comment type="similarity">
    <text evidence="2">Belongs to the periplasmic pilus chaperone family.</text>
</comment>
<dbReference type="InterPro" id="IPR050643">
    <property type="entry name" value="Periplasmic_pilus_chap"/>
</dbReference>
<dbReference type="PANTHER" id="PTHR30251:SF4">
    <property type="entry name" value="SLR1668 PROTEIN"/>
    <property type="match status" value="1"/>
</dbReference>
<proteinExistence type="inferred from homology"/>
<evidence type="ECO:0000256" key="1">
    <source>
        <dbReference type="ARBA" id="ARBA00004418"/>
    </source>
</evidence>
<organism evidence="7 8">
    <name type="scientific">Vibrio zhanjiangensis</name>
    <dbReference type="NCBI Taxonomy" id="1046128"/>
    <lineage>
        <taxon>Bacteria</taxon>
        <taxon>Pseudomonadati</taxon>
        <taxon>Pseudomonadota</taxon>
        <taxon>Gammaproteobacteria</taxon>
        <taxon>Vibrionales</taxon>
        <taxon>Vibrionaceae</taxon>
        <taxon>Vibrio</taxon>
    </lineage>
</organism>
<dbReference type="InterPro" id="IPR008962">
    <property type="entry name" value="PapD-like_sf"/>
</dbReference>
<dbReference type="Pfam" id="PF00345">
    <property type="entry name" value="PapD_N"/>
    <property type="match status" value="1"/>
</dbReference>
<keyword evidence="5" id="KW-0143">Chaperone</keyword>
<gene>
    <name evidence="7" type="ORF">GCM10007938_26020</name>
</gene>
<dbReference type="PANTHER" id="PTHR30251">
    <property type="entry name" value="PILUS ASSEMBLY CHAPERONE"/>
    <property type="match status" value="1"/>
</dbReference>
<protein>
    <submittedName>
        <fullName evidence="7">Fimbrial chaperone BcfG</fullName>
    </submittedName>
</protein>
<dbReference type="Gene3D" id="2.60.40.10">
    <property type="entry name" value="Immunoglobulins"/>
    <property type="match status" value="2"/>
</dbReference>
<evidence type="ECO:0000313" key="8">
    <source>
        <dbReference type="Proteomes" id="UP001157138"/>
    </source>
</evidence>
<dbReference type="InterPro" id="IPR001829">
    <property type="entry name" value="Pili_assmbl_chaperone_bac"/>
</dbReference>
<evidence type="ECO:0000256" key="5">
    <source>
        <dbReference type="ARBA" id="ARBA00023186"/>
    </source>
</evidence>
<dbReference type="RefSeq" id="WP_284192693.1">
    <property type="nucleotide sequence ID" value="NZ_BSPW01000054.1"/>
</dbReference>
<evidence type="ECO:0000313" key="7">
    <source>
        <dbReference type="EMBL" id="GLT18821.1"/>
    </source>
</evidence>
<evidence type="ECO:0000256" key="4">
    <source>
        <dbReference type="ARBA" id="ARBA00022764"/>
    </source>
</evidence>
<accession>A0ABQ6F1L7</accession>
<dbReference type="SUPFAM" id="SSF49354">
    <property type="entry name" value="PapD-like"/>
    <property type="match status" value="1"/>
</dbReference>
<sequence length="232" mass="26179">MNYRLLILAIVFFVPFSVHSFMLSNTRVIYSGGQKKAPLLVKSTSKTDEVIQFWISDFIETDTPLEEKKPSLVVFPNVIKINDGNPKYVYISLLEGADGKNNLPQDKESIFWITARKIPLLSEESEGKPAISIAQAVKIKVFYRPEGLEDIIKRDGAEENIVLSCSNNNLTINNKTPYIFSPTNVSIDGKENSFIDVIYPGNNTTDINCGKEVSFNFIDDYGSERLYTYKVN</sequence>
<evidence type="ECO:0000256" key="2">
    <source>
        <dbReference type="ARBA" id="ARBA00007399"/>
    </source>
</evidence>
<dbReference type="SUPFAM" id="SSF49584">
    <property type="entry name" value="Periplasmic chaperone C-domain"/>
    <property type="match status" value="1"/>
</dbReference>